<comment type="caution">
    <text evidence="1">The sequence shown here is derived from an EMBL/GenBank/DDBJ whole genome shotgun (WGS) entry which is preliminary data.</text>
</comment>
<organism evidence="1 2">
    <name type="scientific">Dallia pectoralis</name>
    <name type="common">Alaska blackfish</name>
    <dbReference type="NCBI Taxonomy" id="75939"/>
    <lineage>
        <taxon>Eukaryota</taxon>
        <taxon>Metazoa</taxon>
        <taxon>Chordata</taxon>
        <taxon>Craniata</taxon>
        <taxon>Vertebrata</taxon>
        <taxon>Euteleostomi</taxon>
        <taxon>Actinopterygii</taxon>
        <taxon>Neopterygii</taxon>
        <taxon>Teleostei</taxon>
        <taxon>Protacanthopterygii</taxon>
        <taxon>Esociformes</taxon>
        <taxon>Umbridae</taxon>
        <taxon>Dallia</taxon>
    </lineage>
</organism>
<dbReference type="Proteomes" id="UP001157502">
    <property type="component" value="Chromosome 5"/>
</dbReference>
<keyword evidence="2" id="KW-1185">Reference proteome</keyword>
<evidence type="ECO:0000313" key="1">
    <source>
        <dbReference type="EMBL" id="KAJ8011974.1"/>
    </source>
</evidence>
<proteinExistence type="predicted"/>
<gene>
    <name evidence="1" type="ORF">DPEC_G00063890</name>
</gene>
<reference evidence="1" key="1">
    <citation type="submission" date="2021-05" db="EMBL/GenBank/DDBJ databases">
        <authorList>
            <person name="Pan Q."/>
            <person name="Jouanno E."/>
            <person name="Zahm M."/>
            <person name="Klopp C."/>
            <person name="Cabau C."/>
            <person name="Louis A."/>
            <person name="Berthelot C."/>
            <person name="Parey E."/>
            <person name="Roest Crollius H."/>
            <person name="Montfort J."/>
            <person name="Robinson-Rechavi M."/>
            <person name="Bouchez O."/>
            <person name="Lampietro C."/>
            <person name="Lopez Roques C."/>
            <person name="Donnadieu C."/>
            <person name="Postlethwait J."/>
            <person name="Bobe J."/>
            <person name="Dillon D."/>
            <person name="Chandos A."/>
            <person name="von Hippel F."/>
            <person name="Guiguen Y."/>
        </authorList>
    </citation>
    <scope>NUCLEOTIDE SEQUENCE</scope>
    <source>
        <strain evidence="1">YG-Jan2019</strain>
    </source>
</reference>
<accession>A0ACC2H7P3</accession>
<evidence type="ECO:0000313" key="2">
    <source>
        <dbReference type="Proteomes" id="UP001157502"/>
    </source>
</evidence>
<protein>
    <submittedName>
        <fullName evidence="1">Uncharacterized protein</fullName>
    </submittedName>
</protein>
<name>A0ACC2H7P3_DALPE</name>
<dbReference type="EMBL" id="CM055732">
    <property type="protein sequence ID" value="KAJ8011974.1"/>
    <property type="molecule type" value="Genomic_DNA"/>
</dbReference>
<sequence>MKKGLLRRTRNDPQKFYDSPPRQCGQHHSNQTTTRRGSEEVNQISSDEWTSAGLTLLSVKVCRGRKGVEG</sequence>